<reference evidence="11" key="3">
    <citation type="submission" date="2022-06" db="UniProtKB">
        <authorList>
            <consortium name="EnsemblMetazoa"/>
        </authorList>
    </citation>
    <scope>IDENTIFICATION</scope>
</reference>
<keyword evidence="6 8" id="KW-0694">RNA-binding</keyword>
<dbReference type="InterPro" id="IPR055359">
    <property type="entry name" value="Nip7_N_euk"/>
</dbReference>
<dbReference type="InterPro" id="IPR016686">
    <property type="entry name" value="Ribosomal_synth_fac_NIP7"/>
</dbReference>
<name>A0A834R7W8_SARSC</name>
<dbReference type="OrthoDB" id="27490at2759"/>
<organism evidence="10">
    <name type="scientific">Sarcoptes scabiei</name>
    <name type="common">Itch mite</name>
    <name type="synonym">Acarus scabiei</name>
    <dbReference type="NCBI Taxonomy" id="52283"/>
    <lineage>
        <taxon>Eukaryota</taxon>
        <taxon>Metazoa</taxon>
        <taxon>Ecdysozoa</taxon>
        <taxon>Arthropoda</taxon>
        <taxon>Chelicerata</taxon>
        <taxon>Arachnida</taxon>
        <taxon>Acari</taxon>
        <taxon>Acariformes</taxon>
        <taxon>Sarcoptiformes</taxon>
        <taxon>Astigmata</taxon>
        <taxon>Psoroptidia</taxon>
        <taxon>Sarcoptoidea</taxon>
        <taxon>Sarcoptidae</taxon>
        <taxon>Sarcoptinae</taxon>
        <taxon>Sarcoptes</taxon>
    </lineage>
</organism>
<dbReference type="InterPro" id="IPR002478">
    <property type="entry name" value="PUA"/>
</dbReference>
<dbReference type="EMBL" id="WVUK01000058">
    <property type="protein sequence ID" value="KAF7491666.1"/>
    <property type="molecule type" value="Genomic_DNA"/>
</dbReference>
<dbReference type="InterPro" id="IPR005155">
    <property type="entry name" value="UPF0113_PUA"/>
</dbReference>
<proteinExistence type="inferred from homology"/>
<dbReference type="PROSITE" id="PS50890">
    <property type="entry name" value="PUA"/>
    <property type="match status" value="1"/>
</dbReference>
<evidence type="ECO:0000313" key="10">
    <source>
        <dbReference type="EMBL" id="KAF7491666.1"/>
    </source>
</evidence>
<comment type="function">
    <text evidence="1 8">Required for proper 34S pre-rRNA processing and 60S ribosome subunit assembly.</text>
</comment>
<dbReference type="FunFam" id="3.10.450.220:FF:000001">
    <property type="entry name" value="60S ribosome subunit biogenesis protein NIP7 homolog"/>
    <property type="match status" value="1"/>
</dbReference>
<dbReference type="SMART" id="SM00359">
    <property type="entry name" value="PUA"/>
    <property type="match status" value="1"/>
</dbReference>
<dbReference type="InterPro" id="IPR015947">
    <property type="entry name" value="PUA-like_sf"/>
</dbReference>
<dbReference type="Pfam" id="PF03657">
    <property type="entry name" value="UPF0113"/>
    <property type="match status" value="1"/>
</dbReference>
<dbReference type="Gene3D" id="2.30.130.10">
    <property type="entry name" value="PUA domain"/>
    <property type="match status" value="1"/>
</dbReference>
<dbReference type="EnsemblMetazoa" id="SSS_4005s_mrna">
    <property type="protein sequence ID" value="KAF7491666.1"/>
    <property type="gene ID" value="SSS_4005"/>
</dbReference>
<evidence type="ECO:0000256" key="4">
    <source>
        <dbReference type="ARBA" id="ARBA00018162"/>
    </source>
</evidence>
<evidence type="ECO:0000256" key="2">
    <source>
        <dbReference type="ARBA" id="ARBA00004604"/>
    </source>
</evidence>
<dbReference type="InterPro" id="IPR040598">
    <property type="entry name" value="NIP7_N"/>
</dbReference>
<evidence type="ECO:0000313" key="12">
    <source>
        <dbReference type="Proteomes" id="UP000070412"/>
    </source>
</evidence>
<keyword evidence="7 8" id="KW-0539">Nucleus</keyword>
<comment type="similarity">
    <text evidence="3 8">Belongs to the NIP7 family.</text>
</comment>
<dbReference type="GO" id="GO:0003723">
    <property type="term" value="F:RNA binding"/>
    <property type="evidence" value="ECO:0007669"/>
    <property type="project" value="UniProtKB-KW"/>
</dbReference>
<evidence type="ECO:0000256" key="7">
    <source>
        <dbReference type="ARBA" id="ARBA00023242"/>
    </source>
</evidence>
<dbReference type="Pfam" id="PF17833">
    <property type="entry name" value="pre-PUA_NIP7"/>
    <property type="match status" value="1"/>
</dbReference>
<dbReference type="AlphaFoldDB" id="A0A834R7W8"/>
<evidence type="ECO:0000313" key="11">
    <source>
        <dbReference type="EnsemblMetazoa" id="KAF7491666.1"/>
    </source>
</evidence>
<gene>
    <name evidence="10" type="ORF">SSS_4005</name>
</gene>
<dbReference type="CDD" id="cd21146">
    <property type="entry name" value="Nip7_N_euk"/>
    <property type="match status" value="1"/>
</dbReference>
<dbReference type="GO" id="GO:0005730">
    <property type="term" value="C:nucleolus"/>
    <property type="evidence" value="ECO:0007669"/>
    <property type="project" value="UniProtKB-SubCell"/>
</dbReference>
<dbReference type="Gene3D" id="3.10.450.220">
    <property type="match status" value="1"/>
</dbReference>
<evidence type="ECO:0000259" key="9">
    <source>
        <dbReference type="SMART" id="SM00359"/>
    </source>
</evidence>
<comment type="subunit">
    <text evidence="8">Interacts with pre-ribosome complex.</text>
</comment>
<dbReference type="PIRSF" id="PIRSF017190">
    <property type="entry name" value="Rbsml_synth_fac_NIP7"/>
    <property type="match status" value="1"/>
</dbReference>
<accession>A0A834R7W8</accession>
<dbReference type="Proteomes" id="UP000070412">
    <property type="component" value="Unassembled WGS sequence"/>
</dbReference>
<evidence type="ECO:0000256" key="6">
    <source>
        <dbReference type="ARBA" id="ARBA00022884"/>
    </source>
</evidence>
<keyword evidence="5 8" id="KW-0690">Ribosome biogenesis</keyword>
<evidence type="ECO:0000256" key="5">
    <source>
        <dbReference type="ARBA" id="ARBA00022517"/>
    </source>
</evidence>
<sequence>MRPLTKIESETVSQKIFKYIGPNIKSLHNENYMFRLLKDRVFYINKQSIQLASIVPQDKLISLGTCMGKFSKTGKFRLTITALDILAPLAKNKVWLKPNSEQQFLYGNHVLKSGLSRVSDETERYEGVIIFSIDNLPLGFGVAAKSSTEIRSADPMSIVIFHQADKGEFVRNEETL</sequence>
<evidence type="ECO:0000256" key="1">
    <source>
        <dbReference type="ARBA" id="ARBA00004087"/>
    </source>
</evidence>
<comment type="subcellular location">
    <subcellularLocation>
        <location evidence="2">Nucleus</location>
        <location evidence="2">Nucleolus</location>
    </subcellularLocation>
</comment>
<dbReference type="CDD" id="cd21151">
    <property type="entry name" value="PUA_Nip7-like"/>
    <property type="match status" value="1"/>
</dbReference>
<dbReference type="SUPFAM" id="SSF88697">
    <property type="entry name" value="PUA domain-like"/>
    <property type="match status" value="1"/>
</dbReference>
<dbReference type="FunFam" id="2.30.130.10:FF:000002">
    <property type="entry name" value="60S ribosome subunit biogenesis protein NIP7 homolog"/>
    <property type="match status" value="1"/>
</dbReference>
<protein>
    <recommendedName>
        <fullName evidence="4 8">60S ribosome subunit biogenesis protein NIP7 homolog</fullName>
    </recommendedName>
</protein>
<dbReference type="InterPro" id="IPR036974">
    <property type="entry name" value="PUA_sf"/>
</dbReference>
<reference evidence="12" key="1">
    <citation type="journal article" date="2020" name="PLoS Negl. Trop. Dis.">
        <title>High-quality nuclear genome for Sarcoptes scabiei-A critical resource for a neglected parasite.</title>
        <authorList>
            <person name="Korhonen P.K."/>
            <person name="Gasser R.B."/>
            <person name="Ma G."/>
            <person name="Wang T."/>
            <person name="Stroehlein A.J."/>
            <person name="Young N.D."/>
            <person name="Ang C.S."/>
            <person name="Fernando D.D."/>
            <person name="Lu H.C."/>
            <person name="Taylor S."/>
            <person name="Reynolds S.L."/>
            <person name="Mofiz E."/>
            <person name="Najaraj S.H."/>
            <person name="Gowda H."/>
            <person name="Madugundu A."/>
            <person name="Renuse S."/>
            <person name="Holt D."/>
            <person name="Pandey A."/>
            <person name="Papenfuss A.T."/>
            <person name="Fischer K."/>
        </authorList>
    </citation>
    <scope>NUCLEOTIDE SEQUENCE [LARGE SCALE GENOMIC DNA]</scope>
</reference>
<dbReference type="GO" id="GO:0042255">
    <property type="term" value="P:ribosome assembly"/>
    <property type="evidence" value="ECO:0007669"/>
    <property type="project" value="InterPro"/>
</dbReference>
<evidence type="ECO:0000256" key="3">
    <source>
        <dbReference type="ARBA" id="ARBA00009895"/>
    </source>
</evidence>
<keyword evidence="12" id="KW-1185">Reference proteome</keyword>
<dbReference type="SUPFAM" id="SSF88802">
    <property type="entry name" value="Pre-PUA domain"/>
    <property type="match status" value="1"/>
</dbReference>
<evidence type="ECO:0000256" key="8">
    <source>
        <dbReference type="PIRNR" id="PIRNR017190"/>
    </source>
</evidence>
<feature type="domain" description="PUA" evidence="9">
    <location>
        <begin position="92"/>
        <end position="167"/>
    </location>
</feature>
<reference evidence="10" key="2">
    <citation type="submission" date="2020-01" db="EMBL/GenBank/DDBJ databases">
        <authorList>
            <person name="Korhonen P.K.K."/>
            <person name="Guangxu M.G."/>
            <person name="Wang T.W."/>
            <person name="Stroehlein A.J.S."/>
            <person name="Young N.D."/>
            <person name="Ang C.-S.A."/>
            <person name="Fernando D.W.F."/>
            <person name="Lu H.L."/>
            <person name="Taylor S.T."/>
            <person name="Ehtesham M.E.M."/>
            <person name="Najaraj S.H.N."/>
            <person name="Harsha G.H.G."/>
            <person name="Madugundu A.M."/>
            <person name="Renuse S.R."/>
            <person name="Holt D.H."/>
            <person name="Pandey A.P."/>
            <person name="Papenfuss A.P."/>
            <person name="Gasser R.B.G."/>
            <person name="Fischer K.F."/>
        </authorList>
    </citation>
    <scope>NUCLEOTIDE SEQUENCE</scope>
    <source>
        <strain evidence="10">SSS_KF_BRIS2020</strain>
    </source>
</reference>